<keyword evidence="3 8" id="KW-0560">Oxidoreductase</keyword>
<evidence type="ECO:0000256" key="4">
    <source>
        <dbReference type="ARBA" id="ARBA00022617"/>
    </source>
</evidence>
<dbReference type="OrthoDB" id="823504at2759"/>
<gene>
    <name evidence="8" type="ORF">CINCED_3A020450</name>
</gene>
<evidence type="ECO:0000256" key="5">
    <source>
        <dbReference type="ARBA" id="ARBA00022729"/>
    </source>
</evidence>
<evidence type="ECO:0000313" key="8">
    <source>
        <dbReference type="EMBL" id="VVC27231.1"/>
    </source>
</evidence>
<keyword evidence="2" id="KW-0964">Secreted</keyword>
<keyword evidence="9" id="KW-1185">Reference proteome</keyword>
<dbReference type="FunFam" id="1.10.640.10:FF:000003">
    <property type="entry name" value="chorion peroxidase"/>
    <property type="match status" value="1"/>
</dbReference>
<protein>
    <submittedName>
        <fullName evidence="8">Haem peroxidase,Haem peroxidase, animal type</fullName>
    </submittedName>
</protein>
<dbReference type="Gene3D" id="1.10.640.10">
    <property type="entry name" value="Haem peroxidase domain superfamily, animal type"/>
    <property type="match status" value="1"/>
</dbReference>
<dbReference type="InterPro" id="IPR010255">
    <property type="entry name" value="Haem_peroxidase_sf"/>
</dbReference>
<dbReference type="PANTHER" id="PTHR11475:SF125">
    <property type="entry name" value="GH11385P"/>
    <property type="match status" value="1"/>
</dbReference>
<proteinExistence type="predicted"/>
<evidence type="ECO:0000256" key="1">
    <source>
        <dbReference type="ARBA" id="ARBA00004613"/>
    </source>
</evidence>
<accession>A0A5E4M6S5</accession>
<keyword evidence="6 7" id="KW-0408">Iron</keyword>
<keyword evidence="7" id="KW-0479">Metal-binding</keyword>
<evidence type="ECO:0000256" key="6">
    <source>
        <dbReference type="ARBA" id="ARBA00023004"/>
    </source>
</evidence>
<dbReference type="CDD" id="cd09823">
    <property type="entry name" value="peroxinectin_like"/>
    <property type="match status" value="1"/>
</dbReference>
<evidence type="ECO:0000256" key="3">
    <source>
        <dbReference type="ARBA" id="ARBA00022559"/>
    </source>
</evidence>
<dbReference type="InterPro" id="IPR019791">
    <property type="entry name" value="Haem_peroxidase_animal"/>
</dbReference>
<dbReference type="PROSITE" id="PS50292">
    <property type="entry name" value="PEROXIDASE_3"/>
    <property type="match status" value="1"/>
</dbReference>
<dbReference type="GO" id="GO:0006979">
    <property type="term" value="P:response to oxidative stress"/>
    <property type="evidence" value="ECO:0007669"/>
    <property type="project" value="InterPro"/>
</dbReference>
<dbReference type="Pfam" id="PF03098">
    <property type="entry name" value="An_peroxidase"/>
    <property type="match status" value="1"/>
</dbReference>
<dbReference type="PRINTS" id="PR00457">
    <property type="entry name" value="ANPEROXIDASE"/>
</dbReference>
<keyword evidence="4 7" id="KW-0349">Heme</keyword>
<sequence length="731" mass="84424">MSCIATITAFGLSVYVIVVQLLLSPYSKAQDRGFSHMHDPDWQNFSYYKIIDYEFDWAIEYGTQQVDMFARMESSLTDNNIKVQNGTSAYGQYLEYMPNHDSHIEARDAEILLKVSQQIRNMYCSRFDFSERMCAYYLMSVKLPQKPYGEKCASIYYSQVTDTYCHSNEYRSPNGHCNNLLFKSRGQANTPYKRLMFPSYGDGISTIKELPSARLLSHAFVTRKCGLQEEKSMTMAIWAAFIGHDMSHTALSTKVSTEDSILCCDAYGTQFYPRFTHPFCAPIMIPKNDSIYSVPRYTCMNYVRSRATMRSDCTFGPREQLNQATHFLDGSALYGSSAKRMSALRNPNSGRGQILVHQVDHDVQYLSELFRGPCSATDTECARIGGNGANVHPMLTAMYTIWVREHNRIANELSYINAHWRDEKIFQETRKIVTALIQHITYNEWLPALVGDEHFLNWPLEDHKQPYDRIVDPGVSNAFAVGVLQPMIHSMMTDVVKFYNENGTEKECISLKTYYAKSHTAQMNYTDLILKGMTLQRVQKVGMSFTKYITNFLYSDPHRNALGMDALALDIQRARDHGIPSYTRFRQFCGFSAIKNWDDLGNAVSDINILEKLKKFYNTWDDVDLIVGALLEKEMPHSMIGPTMACIIKEQFIRTKRGDRQFYDHPYVFKKEQLAEIKRMTLARVLCDNSREFTRIQINVFKKSTQLYPCYITWLITPEMNLRLWMEPDPK</sequence>
<keyword evidence="5" id="KW-0732">Signal</keyword>
<keyword evidence="3 8" id="KW-0575">Peroxidase</keyword>
<dbReference type="GO" id="GO:0046872">
    <property type="term" value="F:metal ion binding"/>
    <property type="evidence" value="ECO:0007669"/>
    <property type="project" value="UniProtKB-KW"/>
</dbReference>
<evidence type="ECO:0000313" key="9">
    <source>
        <dbReference type="Proteomes" id="UP000325440"/>
    </source>
</evidence>
<dbReference type="AlphaFoldDB" id="A0A5E4M6S5"/>
<dbReference type="Proteomes" id="UP000325440">
    <property type="component" value="Unassembled WGS sequence"/>
</dbReference>
<dbReference type="GO" id="GO:0005576">
    <property type="term" value="C:extracellular region"/>
    <property type="evidence" value="ECO:0007669"/>
    <property type="project" value="UniProtKB-SubCell"/>
</dbReference>
<dbReference type="GO" id="GO:0004601">
    <property type="term" value="F:peroxidase activity"/>
    <property type="evidence" value="ECO:0007669"/>
    <property type="project" value="UniProtKB-KW"/>
</dbReference>
<dbReference type="InterPro" id="IPR037120">
    <property type="entry name" value="Haem_peroxidase_sf_animal"/>
</dbReference>
<evidence type="ECO:0000256" key="7">
    <source>
        <dbReference type="PIRSR" id="PIRSR619791-2"/>
    </source>
</evidence>
<name>A0A5E4M6S5_9HEMI</name>
<dbReference type="GO" id="GO:0020037">
    <property type="term" value="F:heme binding"/>
    <property type="evidence" value="ECO:0007669"/>
    <property type="project" value="InterPro"/>
</dbReference>
<evidence type="ECO:0000256" key="2">
    <source>
        <dbReference type="ARBA" id="ARBA00022525"/>
    </source>
</evidence>
<reference evidence="8 9" key="1">
    <citation type="submission" date="2019-08" db="EMBL/GenBank/DDBJ databases">
        <authorList>
            <person name="Alioto T."/>
            <person name="Alioto T."/>
            <person name="Gomez Garrido J."/>
        </authorList>
    </citation>
    <scope>NUCLEOTIDE SEQUENCE [LARGE SCALE GENOMIC DNA]</scope>
</reference>
<dbReference type="GO" id="GO:0022412">
    <property type="term" value="P:cellular process involved in reproduction in multicellular organism"/>
    <property type="evidence" value="ECO:0007669"/>
    <property type="project" value="UniProtKB-ARBA"/>
</dbReference>
<feature type="binding site" description="axial binding residue" evidence="7">
    <location>
        <position position="489"/>
    </location>
    <ligand>
        <name>heme b</name>
        <dbReference type="ChEBI" id="CHEBI:60344"/>
    </ligand>
    <ligandPart>
        <name>Fe</name>
        <dbReference type="ChEBI" id="CHEBI:18248"/>
    </ligandPart>
</feature>
<comment type="subcellular location">
    <subcellularLocation>
        <location evidence="1">Secreted</location>
    </subcellularLocation>
</comment>
<dbReference type="SUPFAM" id="SSF48113">
    <property type="entry name" value="Heme-dependent peroxidases"/>
    <property type="match status" value="1"/>
</dbReference>
<organism evidence="8 9">
    <name type="scientific">Cinara cedri</name>
    <dbReference type="NCBI Taxonomy" id="506608"/>
    <lineage>
        <taxon>Eukaryota</taxon>
        <taxon>Metazoa</taxon>
        <taxon>Ecdysozoa</taxon>
        <taxon>Arthropoda</taxon>
        <taxon>Hexapoda</taxon>
        <taxon>Insecta</taxon>
        <taxon>Pterygota</taxon>
        <taxon>Neoptera</taxon>
        <taxon>Paraneoptera</taxon>
        <taxon>Hemiptera</taxon>
        <taxon>Sternorrhyncha</taxon>
        <taxon>Aphidomorpha</taxon>
        <taxon>Aphidoidea</taxon>
        <taxon>Aphididae</taxon>
        <taxon>Lachninae</taxon>
        <taxon>Cinara</taxon>
    </lineage>
</organism>
<dbReference type="EMBL" id="CABPRJ010000074">
    <property type="protein sequence ID" value="VVC27231.1"/>
    <property type="molecule type" value="Genomic_DNA"/>
</dbReference>
<dbReference type="PANTHER" id="PTHR11475">
    <property type="entry name" value="OXIDASE/PEROXIDASE"/>
    <property type="match status" value="1"/>
</dbReference>